<protein>
    <submittedName>
        <fullName evidence="1">Uncharacterized protein</fullName>
    </submittedName>
</protein>
<dbReference type="EMBL" id="JBBWWQ010000013">
    <property type="protein sequence ID" value="KAK8933811.1"/>
    <property type="molecule type" value="Genomic_DNA"/>
</dbReference>
<sequence>MEAELFALASAGEEADWIRNLILDIPLSRLQVNSLSLYCDNQAAVQVVKNVLFNTKRRHVRLRHALLNYLKEQGIITLIDVRSKDNLADPLTKGMPKDRSIKTVGEMGLKAF</sequence>
<gene>
    <name evidence="1" type="ORF">KSP39_PZI015318</name>
</gene>
<dbReference type="AlphaFoldDB" id="A0AAP0G1Y2"/>
<proteinExistence type="predicted"/>
<keyword evidence="2" id="KW-1185">Reference proteome</keyword>
<comment type="caution">
    <text evidence="1">The sequence shown here is derived from an EMBL/GenBank/DDBJ whole genome shotgun (WGS) entry which is preliminary data.</text>
</comment>
<dbReference type="Proteomes" id="UP001418222">
    <property type="component" value="Unassembled WGS sequence"/>
</dbReference>
<dbReference type="CDD" id="cd09272">
    <property type="entry name" value="RNase_HI_RT_Ty1"/>
    <property type="match status" value="1"/>
</dbReference>
<organism evidence="1 2">
    <name type="scientific">Platanthera zijinensis</name>
    <dbReference type="NCBI Taxonomy" id="2320716"/>
    <lineage>
        <taxon>Eukaryota</taxon>
        <taxon>Viridiplantae</taxon>
        <taxon>Streptophyta</taxon>
        <taxon>Embryophyta</taxon>
        <taxon>Tracheophyta</taxon>
        <taxon>Spermatophyta</taxon>
        <taxon>Magnoliopsida</taxon>
        <taxon>Liliopsida</taxon>
        <taxon>Asparagales</taxon>
        <taxon>Orchidaceae</taxon>
        <taxon>Orchidoideae</taxon>
        <taxon>Orchideae</taxon>
        <taxon>Orchidinae</taxon>
        <taxon>Platanthera</taxon>
    </lineage>
</organism>
<accession>A0AAP0G1Y2</accession>
<name>A0AAP0G1Y2_9ASPA</name>
<evidence type="ECO:0000313" key="2">
    <source>
        <dbReference type="Proteomes" id="UP001418222"/>
    </source>
</evidence>
<reference evidence="1 2" key="1">
    <citation type="journal article" date="2022" name="Nat. Plants">
        <title>Genomes of leafy and leafless Platanthera orchids illuminate the evolution of mycoheterotrophy.</title>
        <authorList>
            <person name="Li M.H."/>
            <person name="Liu K.W."/>
            <person name="Li Z."/>
            <person name="Lu H.C."/>
            <person name="Ye Q.L."/>
            <person name="Zhang D."/>
            <person name="Wang J.Y."/>
            <person name="Li Y.F."/>
            <person name="Zhong Z.M."/>
            <person name="Liu X."/>
            <person name="Yu X."/>
            <person name="Liu D.K."/>
            <person name="Tu X.D."/>
            <person name="Liu B."/>
            <person name="Hao Y."/>
            <person name="Liao X.Y."/>
            <person name="Jiang Y.T."/>
            <person name="Sun W.H."/>
            <person name="Chen J."/>
            <person name="Chen Y.Q."/>
            <person name="Ai Y."/>
            <person name="Zhai J.W."/>
            <person name="Wu S.S."/>
            <person name="Zhou Z."/>
            <person name="Hsiao Y.Y."/>
            <person name="Wu W.L."/>
            <person name="Chen Y.Y."/>
            <person name="Lin Y.F."/>
            <person name="Hsu J.L."/>
            <person name="Li C.Y."/>
            <person name="Wang Z.W."/>
            <person name="Zhao X."/>
            <person name="Zhong W.Y."/>
            <person name="Ma X.K."/>
            <person name="Ma L."/>
            <person name="Huang J."/>
            <person name="Chen G.Z."/>
            <person name="Huang M.Z."/>
            <person name="Huang L."/>
            <person name="Peng D.H."/>
            <person name="Luo Y.B."/>
            <person name="Zou S.Q."/>
            <person name="Chen S.P."/>
            <person name="Lan S."/>
            <person name="Tsai W.C."/>
            <person name="Van de Peer Y."/>
            <person name="Liu Z.J."/>
        </authorList>
    </citation>
    <scope>NUCLEOTIDE SEQUENCE [LARGE SCALE GENOMIC DNA]</scope>
    <source>
        <strain evidence="1">Lor287</strain>
    </source>
</reference>
<evidence type="ECO:0000313" key="1">
    <source>
        <dbReference type="EMBL" id="KAK8933811.1"/>
    </source>
</evidence>